<organism evidence="1 2">
    <name type="scientific">Clostridium beijerinckii</name>
    <name type="common">Clostridium MP</name>
    <dbReference type="NCBI Taxonomy" id="1520"/>
    <lineage>
        <taxon>Bacteria</taxon>
        <taxon>Bacillati</taxon>
        <taxon>Bacillota</taxon>
        <taxon>Clostridia</taxon>
        <taxon>Eubacteriales</taxon>
        <taxon>Clostridiaceae</taxon>
        <taxon>Clostridium</taxon>
    </lineage>
</organism>
<name>A0AAX0BA58_CLOBE</name>
<comment type="caution">
    <text evidence="1">The sequence shown here is derived from an EMBL/GenBank/DDBJ whole genome shotgun (WGS) entry which is preliminary data.</text>
</comment>
<accession>A0AAX0BA58</accession>
<reference evidence="1" key="1">
    <citation type="submission" date="2020-05" db="EMBL/GenBank/DDBJ databases">
        <authorList>
            <person name="Brown S."/>
            <person name="Huntemann M."/>
            <person name="Clum A."/>
            <person name="Spunde A."/>
            <person name="Palaniappan K."/>
            <person name="Ritter S."/>
            <person name="Mikhailova N."/>
            <person name="Chen I.-M."/>
            <person name="Stamatis D."/>
            <person name="Reddy T."/>
            <person name="O'Malley R."/>
            <person name="Daum C."/>
            <person name="Shapiro N."/>
            <person name="Ivanova N."/>
            <person name="Kyrpides N."/>
            <person name="Woyke T."/>
        </authorList>
    </citation>
    <scope>NUCLEOTIDE SEQUENCE</scope>
    <source>
        <strain evidence="1">DJ080</strain>
    </source>
</reference>
<protein>
    <submittedName>
        <fullName evidence="1">Uncharacterized protein</fullName>
    </submittedName>
</protein>
<reference evidence="1" key="2">
    <citation type="journal article" date="2022" name="Nat. Biotechnol.">
        <title>Carbon-negative production of acetone and isopropanol by gas fermentation at industrial pilot scale.</title>
        <authorList>
            <person name="Liew F.E."/>
            <person name="Nogle R."/>
            <person name="Abdalla T."/>
            <person name="Rasor B.J."/>
            <person name="Canter C."/>
            <person name="Jensen R.O."/>
            <person name="Wang L."/>
            <person name="Strutz J."/>
            <person name="Chirania P."/>
            <person name="De Tissera S."/>
            <person name="Mueller A.P."/>
            <person name="Ruan Z."/>
            <person name="Gao A."/>
            <person name="Tran L."/>
            <person name="Engle N.L."/>
            <person name="Bromley J.C."/>
            <person name="Daniell J."/>
            <person name="Conrado R."/>
            <person name="Tschaplinski T.J."/>
            <person name="Giannone R.J."/>
            <person name="Hettich R.L."/>
            <person name="Karim A.S."/>
            <person name="Simpson S.D."/>
            <person name="Brown S.D."/>
            <person name="Leang C."/>
            <person name="Jewett M.C."/>
            <person name="Kopke M."/>
        </authorList>
    </citation>
    <scope>NUCLEOTIDE SEQUENCE</scope>
    <source>
        <strain evidence="1">DJ080</strain>
    </source>
</reference>
<proteinExistence type="predicted"/>
<evidence type="ECO:0000313" key="1">
    <source>
        <dbReference type="EMBL" id="NRT92125.1"/>
    </source>
</evidence>
<dbReference type="EMBL" id="JABSWW010000001">
    <property type="protein sequence ID" value="NRT92125.1"/>
    <property type="molecule type" value="Genomic_DNA"/>
</dbReference>
<dbReference type="RefSeq" id="WP_173706817.1">
    <property type="nucleotide sequence ID" value="NZ_JABSWK010000001.1"/>
</dbReference>
<gene>
    <name evidence="1" type="ORF">B0H41_005804</name>
</gene>
<evidence type="ECO:0000313" key="2">
    <source>
        <dbReference type="Proteomes" id="UP001193748"/>
    </source>
</evidence>
<sequence>MYTPFNSVSKTIQENKENKVYISINKQFDISKLNSDFFEEYGIDRYQIIEEDNNGIL</sequence>
<dbReference type="AlphaFoldDB" id="A0AAX0BA58"/>
<dbReference type="Proteomes" id="UP001193748">
    <property type="component" value="Unassembled WGS sequence"/>
</dbReference>